<feature type="signal peptide" evidence="4">
    <location>
        <begin position="1"/>
        <end position="22"/>
    </location>
</feature>
<feature type="transmembrane region" description="Helical" evidence="3">
    <location>
        <begin position="428"/>
        <end position="448"/>
    </location>
</feature>
<evidence type="ECO:0000313" key="6">
    <source>
        <dbReference type="EMBL" id="GAA0760262.1"/>
    </source>
</evidence>
<evidence type="ECO:0000256" key="2">
    <source>
        <dbReference type="ARBA" id="ARBA00034247"/>
    </source>
</evidence>
<dbReference type="RefSeq" id="WP_141288138.1">
    <property type="nucleotide sequence ID" value="NZ_BAAAEW010000026.1"/>
</dbReference>
<dbReference type="PANTHER" id="PTHR45138:SF9">
    <property type="entry name" value="DIGUANYLATE CYCLASE DGCM-RELATED"/>
    <property type="match status" value="1"/>
</dbReference>
<keyword evidence="3" id="KW-1133">Transmembrane helix</keyword>
<keyword evidence="3" id="KW-0472">Membrane</keyword>
<organism evidence="6 7">
    <name type="scientific">Ideonella azotifigens</name>
    <dbReference type="NCBI Taxonomy" id="513160"/>
    <lineage>
        <taxon>Bacteria</taxon>
        <taxon>Pseudomonadati</taxon>
        <taxon>Pseudomonadota</taxon>
        <taxon>Betaproteobacteria</taxon>
        <taxon>Burkholderiales</taxon>
        <taxon>Sphaerotilaceae</taxon>
        <taxon>Ideonella</taxon>
    </lineage>
</organism>
<dbReference type="NCBIfam" id="TIGR00254">
    <property type="entry name" value="GGDEF"/>
    <property type="match status" value="1"/>
</dbReference>
<gene>
    <name evidence="6" type="ORF">GCM10009107_42590</name>
</gene>
<comment type="caution">
    <text evidence="6">The sequence shown here is derived from an EMBL/GenBank/DDBJ whole genome shotgun (WGS) entry which is preliminary data.</text>
</comment>
<dbReference type="InterPro" id="IPR011990">
    <property type="entry name" value="TPR-like_helical_dom_sf"/>
</dbReference>
<dbReference type="SMART" id="SM00267">
    <property type="entry name" value="GGDEF"/>
    <property type="match status" value="1"/>
</dbReference>
<evidence type="ECO:0000256" key="1">
    <source>
        <dbReference type="ARBA" id="ARBA00012528"/>
    </source>
</evidence>
<dbReference type="EMBL" id="BAAAEW010000026">
    <property type="protein sequence ID" value="GAA0760262.1"/>
    <property type="molecule type" value="Genomic_DNA"/>
</dbReference>
<dbReference type="InterPro" id="IPR043128">
    <property type="entry name" value="Rev_trsase/Diguanyl_cyclase"/>
</dbReference>
<dbReference type="PANTHER" id="PTHR45138">
    <property type="entry name" value="REGULATORY COMPONENTS OF SENSORY TRANSDUCTION SYSTEM"/>
    <property type="match status" value="1"/>
</dbReference>
<dbReference type="PROSITE" id="PS50887">
    <property type="entry name" value="GGDEF"/>
    <property type="match status" value="1"/>
</dbReference>
<keyword evidence="4" id="KW-0732">Signal</keyword>
<feature type="chain" id="PRO_5047357298" description="diguanylate cyclase" evidence="4">
    <location>
        <begin position="23"/>
        <end position="635"/>
    </location>
</feature>
<dbReference type="SUPFAM" id="SSF48452">
    <property type="entry name" value="TPR-like"/>
    <property type="match status" value="1"/>
</dbReference>
<comment type="catalytic activity">
    <reaction evidence="2">
        <text>2 GTP = 3',3'-c-di-GMP + 2 diphosphate</text>
        <dbReference type="Rhea" id="RHEA:24898"/>
        <dbReference type="ChEBI" id="CHEBI:33019"/>
        <dbReference type="ChEBI" id="CHEBI:37565"/>
        <dbReference type="ChEBI" id="CHEBI:58805"/>
        <dbReference type="EC" id="2.7.7.65"/>
    </reaction>
</comment>
<dbReference type="InterPro" id="IPR029787">
    <property type="entry name" value="Nucleotide_cyclase"/>
</dbReference>
<dbReference type="Pfam" id="PF00990">
    <property type="entry name" value="GGDEF"/>
    <property type="match status" value="1"/>
</dbReference>
<evidence type="ECO:0000256" key="4">
    <source>
        <dbReference type="SAM" id="SignalP"/>
    </source>
</evidence>
<keyword evidence="3" id="KW-0812">Transmembrane</keyword>
<keyword evidence="7" id="KW-1185">Reference proteome</keyword>
<dbReference type="Gene3D" id="1.25.40.10">
    <property type="entry name" value="Tetratricopeptide repeat domain"/>
    <property type="match status" value="1"/>
</dbReference>
<protein>
    <recommendedName>
        <fullName evidence="1">diguanylate cyclase</fullName>
        <ecNumber evidence="1">2.7.7.65</ecNumber>
    </recommendedName>
</protein>
<evidence type="ECO:0000313" key="7">
    <source>
        <dbReference type="Proteomes" id="UP001500279"/>
    </source>
</evidence>
<evidence type="ECO:0000259" key="5">
    <source>
        <dbReference type="PROSITE" id="PS50887"/>
    </source>
</evidence>
<feature type="domain" description="GGDEF" evidence="5">
    <location>
        <begin position="491"/>
        <end position="624"/>
    </location>
</feature>
<dbReference type="Proteomes" id="UP001500279">
    <property type="component" value="Unassembled WGS sequence"/>
</dbReference>
<dbReference type="Gene3D" id="3.30.70.270">
    <property type="match status" value="1"/>
</dbReference>
<dbReference type="EC" id="2.7.7.65" evidence="1"/>
<sequence>MAALLRAGLLVLALLWACGVQARPAIWQQQDALVLDDPHAAERWTQHELAAARVAGDVDAEFWLLLGAASVQDQLEDTPAQLALLHQAEALMNAWPGAGELHKAWLAQAMILADLREKPAAEIAARIAALRRQIEPLEASDLQCELASLDMWAMVYAGNNDEAWVAGEALERCAHAVGSLDQEVSALLQLGSLTSQVSGKVPAAGKGEDYFRRALALLGDRPARFMRSLLEWQLGNALVYSRQLQQARDHYEAALVLSRDLQDEAGIAAALIKVGERVLDDGNAEASLSMARDAQALMEAQHNEGRLMAAHVLVLRSLTALRRPDVLQAIEQARPLDAPERIASRRIELATAMAEGFASQGLYAKAYAELTRANLLRNEAKETLRDSQMLRLQARYEGARLDAENADLRRRSETAHLELVAQAATRRALWAALLALLVMLAGAAVLVVRGWRKRRHLAELALRDELTGLPNRRAIKAAGEAQLAQARQWQLPFSVALIDLDHFKQVNDRLGHAAGDAVLQALAAAAGRVLRGQDRLGRLGGEEFLLLMPGTTLSELNAVFDRLRATFAACEIAGLPSPHGVRFSMGGAEWQPGTDSLAALIDAADQALYVSKAAGRDQLSLAEPATVLLRMAVPA</sequence>
<proteinExistence type="predicted"/>
<dbReference type="InterPro" id="IPR000160">
    <property type="entry name" value="GGDEF_dom"/>
</dbReference>
<name>A0ABP3VIE5_9BURK</name>
<dbReference type="SUPFAM" id="SSF55073">
    <property type="entry name" value="Nucleotide cyclase"/>
    <property type="match status" value="1"/>
</dbReference>
<dbReference type="InterPro" id="IPR050469">
    <property type="entry name" value="Diguanylate_Cyclase"/>
</dbReference>
<reference evidence="7" key="1">
    <citation type="journal article" date="2019" name="Int. J. Syst. Evol. Microbiol.">
        <title>The Global Catalogue of Microorganisms (GCM) 10K type strain sequencing project: providing services to taxonomists for standard genome sequencing and annotation.</title>
        <authorList>
            <consortium name="The Broad Institute Genomics Platform"/>
            <consortium name="The Broad Institute Genome Sequencing Center for Infectious Disease"/>
            <person name="Wu L."/>
            <person name="Ma J."/>
        </authorList>
    </citation>
    <scope>NUCLEOTIDE SEQUENCE [LARGE SCALE GENOMIC DNA]</scope>
    <source>
        <strain evidence="7">JCM 15503</strain>
    </source>
</reference>
<dbReference type="CDD" id="cd01949">
    <property type="entry name" value="GGDEF"/>
    <property type="match status" value="1"/>
</dbReference>
<accession>A0ABP3VIE5</accession>
<evidence type="ECO:0000256" key="3">
    <source>
        <dbReference type="SAM" id="Phobius"/>
    </source>
</evidence>